<proteinExistence type="predicted"/>
<evidence type="ECO:0000313" key="3">
    <source>
        <dbReference type="EMBL" id="CAI2366577.1"/>
    </source>
</evidence>
<dbReference type="Proteomes" id="UP001295684">
    <property type="component" value="Unassembled WGS sequence"/>
</dbReference>
<feature type="region of interest" description="Disordered" evidence="2">
    <location>
        <begin position="302"/>
        <end position="334"/>
    </location>
</feature>
<comment type="caution">
    <text evidence="3">The sequence shown here is derived from an EMBL/GenBank/DDBJ whole genome shotgun (WGS) entry which is preliminary data.</text>
</comment>
<evidence type="ECO:0000256" key="1">
    <source>
        <dbReference type="SAM" id="Coils"/>
    </source>
</evidence>
<keyword evidence="1" id="KW-0175">Coiled coil</keyword>
<feature type="region of interest" description="Disordered" evidence="2">
    <location>
        <begin position="1236"/>
        <end position="1274"/>
    </location>
</feature>
<gene>
    <name evidence="3" type="ORF">ECRASSUSDP1_LOCUS7850</name>
</gene>
<feature type="compositionally biased region" description="Acidic residues" evidence="2">
    <location>
        <begin position="29"/>
        <end position="58"/>
    </location>
</feature>
<sequence>MIEDQPRELAERQREHQRHSAMMQQQLRDEEEDYGEGEYVQEEDVQEEGQVEEEEEYEQRDAQDSQRLILEGDNYNRAREREEVLKKLVSSQEVYIQELEGKKGELEGEIHFWRNNKSQESATQERSHQDKVAQSSGDQDSSILVDLVEKNQIMIQHLQDQLKEKEEDYENRLNQSEIHHRTELEVLESENRILKKAQEQKFTCEKDRVNFHSTLRNNLLEEIERIEKDQEEKEKNLSQWRSNMMTEFQEEREDAENRIQNLSQQIQELSAQLADKEKEHASMQSEFEARVDYLTSQKRALEQKVEERSRQIGTLQNSLSSKHHQSTSDETKWETEKEELYKNLSQVSEILEDKERLHEEQLKNLEEQYKISLEVLDQRIKMLNDEKRQVEKQRGFEKDDLSISLAETSTQVEKLRATNGLMISIFTERENQAASDIELMRNEVVNLQKLFDNREVNYIDETRKYAENVERLHSLLEKANERLEQGWDPEKIVSEELRIQVETLERQLAVKDEQLENLKVEVLDAQNQQRKDITETIGKFRAYLQHMGQQEVLTEQKYQDFLAEQQEVDKICNERELDDTNKINDSLGEINDLRFRIRELEANNKAKEYAELESRFIKLEAELSYTKQSLVGKIQTLNTFEDQIRHKLEQSDVNLDENDEILRLRMENVRLNEENSSLLNAKQSIETNLNDRIDVLVKKLFIKTEECEELQNKYSNLLTSLNGQREEEIKSWIRRQDLVKKTIEELRIQLKDTRDRRTSSLAMKDQEHKLTTDEVKLLRIEASKMQKSTDKMFNDWVNEKNGLHLEINSLRDNLKAVETYYHEAKDLKNQESDLIAEQRHKLREKEEYYIQLANQKIEIESAMKEQREREDADREEKTERIINMLRKELSDAHGEIKKLQNYHNSKIEEIEQLHEEKIKIINEKEGSSQYHNQQLKSRLENAEKTYNDLKTNEKIEKIVLRTQVKTLSKLTEERIEKTLLEKEDIKSKLDSLVKSAAIIEDEENRYKSTIELKLSKIQKFMKKVHEVLASTYKSEELELILRDLEDIAQRSGLEDKTKSSGYSKKRMDYEDRISERMHHAKKEIEKIHSLEGERKAKHMVEKLSIVELSHRLASLIKDIEEITAYEKKIMTGEIKQFKEAMGEKENRLNNEVKGIKRERDDLLVKLGTLDLNNREDQQRLETIINGYKEDKDERVTDVMKENEKLHSYATKVTELLESSSTKVPVTLPSKGRYKADLKATGKPQKSKKASYLTSSKKAAREVNIRNSVRKKAQK</sequence>
<feature type="region of interest" description="Disordered" evidence="2">
    <location>
        <begin position="114"/>
        <end position="141"/>
    </location>
</feature>
<evidence type="ECO:0000256" key="2">
    <source>
        <dbReference type="SAM" id="MobiDB-lite"/>
    </source>
</evidence>
<reference evidence="3" key="1">
    <citation type="submission" date="2023-07" db="EMBL/GenBank/DDBJ databases">
        <authorList>
            <consortium name="AG Swart"/>
            <person name="Singh M."/>
            <person name="Singh A."/>
            <person name="Seah K."/>
            <person name="Emmerich C."/>
        </authorList>
    </citation>
    <scope>NUCLEOTIDE SEQUENCE</scope>
    <source>
        <strain evidence="3">DP1</strain>
    </source>
</reference>
<keyword evidence="4" id="KW-1185">Reference proteome</keyword>
<feature type="compositionally biased region" description="Basic and acidic residues" evidence="2">
    <location>
        <begin position="1"/>
        <end position="14"/>
    </location>
</feature>
<feature type="coiled-coil region" evidence="1">
    <location>
        <begin position="654"/>
        <end position="756"/>
    </location>
</feature>
<dbReference type="AlphaFoldDB" id="A0AAD1UH48"/>
<organism evidence="3 4">
    <name type="scientific">Euplotes crassus</name>
    <dbReference type="NCBI Taxonomy" id="5936"/>
    <lineage>
        <taxon>Eukaryota</taxon>
        <taxon>Sar</taxon>
        <taxon>Alveolata</taxon>
        <taxon>Ciliophora</taxon>
        <taxon>Intramacronucleata</taxon>
        <taxon>Spirotrichea</taxon>
        <taxon>Hypotrichia</taxon>
        <taxon>Euplotida</taxon>
        <taxon>Euplotidae</taxon>
        <taxon>Moneuplotes</taxon>
    </lineage>
</organism>
<feature type="coiled-coil region" evidence="1">
    <location>
        <begin position="583"/>
        <end position="622"/>
    </location>
</feature>
<name>A0AAD1UH48_EUPCR</name>
<feature type="coiled-coil region" evidence="1">
    <location>
        <begin position="462"/>
        <end position="528"/>
    </location>
</feature>
<accession>A0AAD1UH48</accession>
<feature type="compositionally biased region" description="Polar residues" evidence="2">
    <location>
        <begin position="311"/>
        <end position="320"/>
    </location>
</feature>
<feature type="coiled-coil region" evidence="1">
    <location>
        <begin position="1138"/>
        <end position="1165"/>
    </location>
</feature>
<feature type="coiled-coil region" evidence="1">
    <location>
        <begin position="148"/>
        <end position="179"/>
    </location>
</feature>
<feature type="coiled-coil region" evidence="1">
    <location>
        <begin position="845"/>
        <end position="952"/>
    </location>
</feature>
<dbReference type="EMBL" id="CAMPGE010007663">
    <property type="protein sequence ID" value="CAI2366577.1"/>
    <property type="molecule type" value="Genomic_DNA"/>
</dbReference>
<feature type="compositionally biased region" description="Polar residues" evidence="2">
    <location>
        <begin position="132"/>
        <end position="141"/>
    </location>
</feature>
<protein>
    <submittedName>
        <fullName evidence="3">Uncharacterized protein</fullName>
    </submittedName>
</protein>
<evidence type="ECO:0000313" key="4">
    <source>
        <dbReference type="Proteomes" id="UP001295684"/>
    </source>
</evidence>
<feature type="region of interest" description="Disordered" evidence="2">
    <location>
        <begin position="1"/>
        <end position="76"/>
    </location>
</feature>